<dbReference type="AlphaFoldDB" id="A0A8D9EE54"/>
<dbReference type="EMBL" id="HBUF01526369">
    <property type="protein sequence ID" value="CAG6750356.1"/>
    <property type="molecule type" value="Transcribed_RNA"/>
</dbReference>
<evidence type="ECO:0000313" key="1">
    <source>
        <dbReference type="EMBL" id="CAG6750356.1"/>
    </source>
</evidence>
<reference evidence="1" key="1">
    <citation type="submission" date="2021-05" db="EMBL/GenBank/DDBJ databases">
        <authorList>
            <person name="Alioto T."/>
            <person name="Alioto T."/>
            <person name="Gomez Garrido J."/>
        </authorList>
    </citation>
    <scope>NUCLEOTIDE SEQUENCE</scope>
</reference>
<accession>A0A8D9EE54</accession>
<name>A0A8D9EE54_9HEMI</name>
<proteinExistence type="predicted"/>
<sequence length="101" mass="11477">MYNKLLIRSLNNSVVVISLCFMATTDLNLANIKSRHSLEFRSHILVGVSPKQIPLCPKRDKHVHKIALKQTQIKTAPYTVIVIVKSKMIGIQTSEFLMYPN</sequence>
<organism evidence="1">
    <name type="scientific">Cacopsylla melanoneura</name>
    <dbReference type="NCBI Taxonomy" id="428564"/>
    <lineage>
        <taxon>Eukaryota</taxon>
        <taxon>Metazoa</taxon>
        <taxon>Ecdysozoa</taxon>
        <taxon>Arthropoda</taxon>
        <taxon>Hexapoda</taxon>
        <taxon>Insecta</taxon>
        <taxon>Pterygota</taxon>
        <taxon>Neoptera</taxon>
        <taxon>Paraneoptera</taxon>
        <taxon>Hemiptera</taxon>
        <taxon>Sternorrhyncha</taxon>
        <taxon>Psylloidea</taxon>
        <taxon>Psyllidae</taxon>
        <taxon>Psyllinae</taxon>
        <taxon>Cacopsylla</taxon>
    </lineage>
</organism>
<protein>
    <submittedName>
        <fullName evidence="1">Uncharacterized protein</fullName>
    </submittedName>
</protein>